<reference evidence="3" key="1">
    <citation type="journal article" date="2019" name="Int. J. Syst. Evol. Microbiol.">
        <title>The Global Catalogue of Microorganisms (GCM) 10K type strain sequencing project: providing services to taxonomists for standard genome sequencing and annotation.</title>
        <authorList>
            <consortium name="The Broad Institute Genomics Platform"/>
            <consortium name="The Broad Institute Genome Sequencing Center for Infectious Disease"/>
            <person name="Wu L."/>
            <person name="Ma J."/>
        </authorList>
    </citation>
    <scope>NUCLEOTIDE SEQUENCE [LARGE SCALE GENOMIC DNA]</scope>
    <source>
        <strain evidence="3">JCM 32226</strain>
    </source>
</reference>
<evidence type="ECO:0000313" key="2">
    <source>
        <dbReference type="EMBL" id="GAA4494511.1"/>
    </source>
</evidence>
<evidence type="ECO:0000256" key="1">
    <source>
        <dbReference type="SAM" id="SignalP"/>
    </source>
</evidence>
<gene>
    <name evidence="2" type="ORF">GCM10023095_06210</name>
</gene>
<keyword evidence="1" id="KW-0732">Signal</keyword>
<protein>
    <submittedName>
        <fullName evidence="2">Uncharacterized protein</fullName>
    </submittedName>
</protein>
<dbReference type="Proteomes" id="UP001501321">
    <property type="component" value="Unassembled WGS sequence"/>
</dbReference>
<name>A0ABP8PYB3_9GAMM</name>
<dbReference type="EMBL" id="BAABFC010000003">
    <property type="protein sequence ID" value="GAA4494511.1"/>
    <property type="molecule type" value="Genomic_DNA"/>
</dbReference>
<proteinExistence type="predicted"/>
<evidence type="ECO:0000313" key="3">
    <source>
        <dbReference type="Proteomes" id="UP001501321"/>
    </source>
</evidence>
<sequence length="107" mass="11812">MGLSRLLGIRLCLLLSLVASAVHADETDCKTSFIRWMLVQHVRFADRSASVQSRRQAERSIDKVRAAYAQENSFCGAMAVAARQPPGTGDLSARQGEIQAFSQAFRR</sequence>
<dbReference type="RefSeq" id="WP_345009956.1">
    <property type="nucleotide sequence ID" value="NZ_BAABFC010000003.1"/>
</dbReference>
<comment type="caution">
    <text evidence="2">The sequence shown here is derived from an EMBL/GenBank/DDBJ whole genome shotgun (WGS) entry which is preliminary data.</text>
</comment>
<feature type="chain" id="PRO_5045510958" evidence="1">
    <location>
        <begin position="25"/>
        <end position="107"/>
    </location>
</feature>
<organism evidence="2 3">
    <name type="scientific">Pseudaeromonas paramecii</name>
    <dbReference type="NCBI Taxonomy" id="2138166"/>
    <lineage>
        <taxon>Bacteria</taxon>
        <taxon>Pseudomonadati</taxon>
        <taxon>Pseudomonadota</taxon>
        <taxon>Gammaproteobacteria</taxon>
        <taxon>Aeromonadales</taxon>
        <taxon>Aeromonadaceae</taxon>
        <taxon>Pseudaeromonas</taxon>
    </lineage>
</organism>
<feature type="signal peptide" evidence="1">
    <location>
        <begin position="1"/>
        <end position="24"/>
    </location>
</feature>
<accession>A0ABP8PYB3</accession>
<keyword evidence="3" id="KW-1185">Reference proteome</keyword>